<accession>A0ABT8SM22</accession>
<evidence type="ECO:0008006" key="4">
    <source>
        <dbReference type="Google" id="ProtNLM"/>
    </source>
</evidence>
<protein>
    <recommendedName>
        <fullName evidence="4">Tetratricopeptide repeat protein</fullName>
    </recommendedName>
</protein>
<feature type="signal peptide" evidence="1">
    <location>
        <begin position="1"/>
        <end position="24"/>
    </location>
</feature>
<dbReference type="Gene3D" id="1.25.40.10">
    <property type="entry name" value="Tetratricopeptide repeat domain"/>
    <property type="match status" value="1"/>
</dbReference>
<sequence length="948" mass="100966">MGNPRRQRLLNAGLAVLTAGSVGAAPMLAMAVPSEAPVRALDPVEVRVGRNTEFTRVEFAGVIGQRARIRQEGREAIIRLGMTAAPDISQLRVNPPPGVTGVEVRPADRGVEIVLTLAEGASIVSGHADGAAFLNIRPNGAAAAPAPAAAQGTVAVAGQVENGRLTLTFPFSQATPAAVVRRGPAVWIVFAAPLRLDLSRARDLGPATGLQWTAGPSHTAVRLSAPDDIAFSARADGDRWIITLGGAPVPPEGQVTLSRDDQSGPTALVAAVAGAAQPVWLSDPAVGDRFLVTPALGPAKGWGQSRRLIDLTLLESAQGLGLAPIASDLSVAVEGDLVRMSRPGGLTLSPPAAGEDAAIAALELPQAAPSPALVLERWASTGEADYSARRRQLEDMAAQEGLEGPSAPSRARLGLARFLMGNELAYETIGVINQMAAENEARLADPEARGLRGAARAMVGRYGEALADFSVGALASDPSASAWRGYIAAQQQEWDEARRQFTQAAPAIDAFPPKWRARFGAAHALAAMKTGDLEAAEALIRYALSQHIDAEEQLKVRLIQAELFELRGDKTRAVRVFEAVGRAPLDDLATEARMNAARIKLDSGQITTAQAIEVLEPLRWRWRGDATELKLIRTLGGIYLSQGRYREALEVLRGAGDRLARLPEATELQADLSAAFRALFLEGRADGLQPIQAVALFYDFRDLTPVGAEGDDMVRRLARRLVDVDLLDQAAELLDYQVNNRLEGVAKASVATDLARIHLMNRKPEQALQAIWNSRTTLLPTAMQSERRVVEARALAALGRHEHALEVLGNDQSPEALLVRGEAAWRQQAWAQAGPIYERRLGERWRDAETPLTPEEESWLVRAGVAYSLANDGAALTRLSGRFAGFTERARAPDAVRIALAGPEAAAEDLAAVTRVAASAETFAGWVAAEKQRFRQRTGGAAPARAAA</sequence>
<proteinExistence type="predicted"/>
<dbReference type="InterPro" id="IPR011990">
    <property type="entry name" value="TPR-like_helical_dom_sf"/>
</dbReference>
<organism evidence="2 3">
    <name type="scientific">Peiella sedimenti</name>
    <dbReference type="NCBI Taxonomy" id="3061083"/>
    <lineage>
        <taxon>Bacteria</taxon>
        <taxon>Pseudomonadati</taxon>
        <taxon>Pseudomonadota</taxon>
        <taxon>Alphaproteobacteria</taxon>
        <taxon>Caulobacterales</taxon>
        <taxon>Caulobacteraceae</taxon>
        <taxon>Peiella</taxon>
    </lineage>
</organism>
<feature type="chain" id="PRO_5047178153" description="Tetratricopeptide repeat protein" evidence="1">
    <location>
        <begin position="25"/>
        <end position="948"/>
    </location>
</feature>
<name>A0ABT8SM22_9CAUL</name>
<dbReference type="RefSeq" id="WP_302110044.1">
    <property type="nucleotide sequence ID" value="NZ_JAUKTR010000003.1"/>
</dbReference>
<evidence type="ECO:0000313" key="3">
    <source>
        <dbReference type="Proteomes" id="UP001169063"/>
    </source>
</evidence>
<gene>
    <name evidence="2" type="ORF">Q0812_09280</name>
</gene>
<keyword evidence="1" id="KW-0732">Signal</keyword>
<reference evidence="2" key="1">
    <citation type="submission" date="2023-07" db="EMBL/GenBank/DDBJ databases">
        <title>Brevundimonas soil sp. nov., isolated from the soil of chemical plant.</title>
        <authorList>
            <person name="Wu N."/>
        </authorList>
    </citation>
    <scope>NUCLEOTIDE SEQUENCE</scope>
    <source>
        <strain evidence="2">XZ-24</strain>
    </source>
</reference>
<comment type="caution">
    <text evidence="2">The sequence shown here is derived from an EMBL/GenBank/DDBJ whole genome shotgun (WGS) entry which is preliminary data.</text>
</comment>
<evidence type="ECO:0000313" key="2">
    <source>
        <dbReference type="EMBL" id="MDO1559618.1"/>
    </source>
</evidence>
<dbReference type="EMBL" id="JAUKTR010000003">
    <property type="protein sequence ID" value="MDO1559618.1"/>
    <property type="molecule type" value="Genomic_DNA"/>
</dbReference>
<evidence type="ECO:0000256" key="1">
    <source>
        <dbReference type="SAM" id="SignalP"/>
    </source>
</evidence>
<dbReference type="SUPFAM" id="SSF48452">
    <property type="entry name" value="TPR-like"/>
    <property type="match status" value="1"/>
</dbReference>
<dbReference type="Proteomes" id="UP001169063">
    <property type="component" value="Unassembled WGS sequence"/>
</dbReference>
<keyword evidence="3" id="KW-1185">Reference proteome</keyword>